<gene>
    <name evidence="2" type="ORF">PV07_05325</name>
</gene>
<sequence length="344" mass="40896">MPRRSPIPWIDRDSNLRWYDPDGGHRRRYEDDQGTSYKKTPNSKGHSVRFSGSTRGGSSATSDHGRGRRRRRGEDPEQRALSAVFAGVHPPRTSDRAYRNSGRSCINIEGPFYDEDFDRWDYYDISRPGRPRRLDYCRHGEVEVACLYCNGSYGHGHGYGRGGRGRSPSRGPSRSRSRSRDRRRRRRHRHGRDRDRWPHDGDEIIACYTGDLDYDFGPPRRSSSRHGRRRPRPGRSWAPDREWGFGHGGCGLEPMYDFDLDVDFDFEHDFDYDYDHDFDYGYDYDYNHDYDYEDGRRRRGRDRRGSRRDRDRDVRAADALWREMDRMELRADDAERWLWREYGG</sequence>
<dbReference type="AlphaFoldDB" id="A0A0D2AW93"/>
<protein>
    <submittedName>
        <fullName evidence="2">Uncharacterized protein</fullName>
    </submittedName>
</protein>
<feature type="compositionally biased region" description="Basic and acidic residues" evidence="1">
    <location>
        <begin position="10"/>
        <end position="31"/>
    </location>
</feature>
<feature type="compositionally biased region" description="Polar residues" evidence="1">
    <location>
        <begin position="34"/>
        <end position="45"/>
    </location>
</feature>
<dbReference type="EMBL" id="KN847042">
    <property type="protein sequence ID" value="KIW29512.1"/>
    <property type="molecule type" value="Genomic_DNA"/>
</dbReference>
<accession>A0A0D2AW93</accession>
<proteinExistence type="predicted"/>
<evidence type="ECO:0000313" key="3">
    <source>
        <dbReference type="Proteomes" id="UP000054466"/>
    </source>
</evidence>
<dbReference type="GeneID" id="27344519"/>
<keyword evidence="3" id="KW-1185">Reference proteome</keyword>
<feature type="region of interest" description="Disordered" evidence="1">
    <location>
        <begin position="1"/>
        <end position="78"/>
    </location>
</feature>
<name>A0A0D2AW93_9EURO</name>
<dbReference type="RefSeq" id="XP_016249728.1">
    <property type="nucleotide sequence ID" value="XM_016392209.1"/>
</dbReference>
<feature type="compositionally biased region" description="Basic residues" evidence="1">
    <location>
        <begin position="173"/>
        <end position="191"/>
    </location>
</feature>
<dbReference type="Proteomes" id="UP000054466">
    <property type="component" value="Unassembled WGS sequence"/>
</dbReference>
<reference evidence="2 3" key="1">
    <citation type="submission" date="2015-01" db="EMBL/GenBank/DDBJ databases">
        <title>The Genome Sequence of Cladophialophora immunda CBS83496.</title>
        <authorList>
            <consortium name="The Broad Institute Genomics Platform"/>
            <person name="Cuomo C."/>
            <person name="de Hoog S."/>
            <person name="Gorbushina A."/>
            <person name="Stielow B."/>
            <person name="Teixiera M."/>
            <person name="Abouelleil A."/>
            <person name="Chapman S.B."/>
            <person name="Priest M."/>
            <person name="Young S.K."/>
            <person name="Wortman J."/>
            <person name="Nusbaum C."/>
            <person name="Birren B."/>
        </authorList>
    </citation>
    <scope>NUCLEOTIDE SEQUENCE [LARGE SCALE GENOMIC DNA]</scope>
    <source>
        <strain evidence="2 3">CBS 83496</strain>
    </source>
</reference>
<feature type="region of interest" description="Disordered" evidence="1">
    <location>
        <begin position="157"/>
        <end position="195"/>
    </location>
</feature>
<dbReference type="VEuPathDB" id="FungiDB:PV07_05325"/>
<dbReference type="HOGENOM" id="CLU_806545_0_0_1"/>
<evidence type="ECO:0000313" key="2">
    <source>
        <dbReference type="EMBL" id="KIW29512.1"/>
    </source>
</evidence>
<dbReference type="OrthoDB" id="4161632at2759"/>
<feature type="compositionally biased region" description="Low complexity" evidence="1">
    <location>
        <begin position="48"/>
        <end position="62"/>
    </location>
</feature>
<evidence type="ECO:0000256" key="1">
    <source>
        <dbReference type="SAM" id="MobiDB-lite"/>
    </source>
</evidence>
<organism evidence="2 3">
    <name type="scientific">Cladophialophora immunda</name>
    <dbReference type="NCBI Taxonomy" id="569365"/>
    <lineage>
        <taxon>Eukaryota</taxon>
        <taxon>Fungi</taxon>
        <taxon>Dikarya</taxon>
        <taxon>Ascomycota</taxon>
        <taxon>Pezizomycotina</taxon>
        <taxon>Eurotiomycetes</taxon>
        <taxon>Chaetothyriomycetidae</taxon>
        <taxon>Chaetothyriales</taxon>
        <taxon>Herpotrichiellaceae</taxon>
        <taxon>Cladophialophora</taxon>
    </lineage>
</organism>